<proteinExistence type="predicted"/>
<gene>
    <name evidence="2" type="ORF">ANCCAN_28443</name>
</gene>
<evidence type="ECO:0000313" key="2">
    <source>
        <dbReference type="EMBL" id="RCN25842.1"/>
    </source>
</evidence>
<accession>A0A368F188</accession>
<protein>
    <recommendedName>
        <fullName evidence="4">Trypsin Inhibitor like cysteine rich domain protein</fullName>
    </recommendedName>
</protein>
<feature type="chain" id="PRO_5016958904" description="Trypsin Inhibitor like cysteine rich domain protein" evidence="1">
    <location>
        <begin position="17"/>
        <end position="107"/>
    </location>
</feature>
<keyword evidence="1" id="KW-0732">Signal</keyword>
<dbReference type="Proteomes" id="UP000252519">
    <property type="component" value="Unassembled WGS sequence"/>
</dbReference>
<reference evidence="2 3" key="1">
    <citation type="submission" date="2014-10" db="EMBL/GenBank/DDBJ databases">
        <title>Draft genome of the hookworm Ancylostoma caninum.</title>
        <authorList>
            <person name="Mitreva M."/>
        </authorList>
    </citation>
    <scope>NUCLEOTIDE SEQUENCE [LARGE SCALE GENOMIC DNA]</scope>
    <source>
        <strain evidence="2 3">Baltimore</strain>
    </source>
</reference>
<keyword evidence="3" id="KW-1185">Reference proteome</keyword>
<name>A0A368F188_ANCCA</name>
<evidence type="ECO:0000256" key="1">
    <source>
        <dbReference type="SAM" id="SignalP"/>
    </source>
</evidence>
<evidence type="ECO:0000313" key="3">
    <source>
        <dbReference type="Proteomes" id="UP000252519"/>
    </source>
</evidence>
<sequence>MLYVVILLISATIASSTSVISKQAAMPPITTIGPRKCGNIEDTDICYYENSHEPCDICEGVMCPVGKKCVKRDRMCMVDCVCEKDTDVVDQDGTCRSEFITESLSIL</sequence>
<organism evidence="2 3">
    <name type="scientific">Ancylostoma caninum</name>
    <name type="common">Dog hookworm</name>
    <dbReference type="NCBI Taxonomy" id="29170"/>
    <lineage>
        <taxon>Eukaryota</taxon>
        <taxon>Metazoa</taxon>
        <taxon>Ecdysozoa</taxon>
        <taxon>Nematoda</taxon>
        <taxon>Chromadorea</taxon>
        <taxon>Rhabditida</taxon>
        <taxon>Rhabditina</taxon>
        <taxon>Rhabditomorpha</taxon>
        <taxon>Strongyloidea</taxon>
        <taxon>Ancylostomatidae</taxon>
        <taxon>Ancylostomatinae</taxon>
        <taxon>Ancylostoma</taxon>
    </lineage>
</organism>
<feature type="signal peptide" evidence="1">
    <location>
        <begin position="1"/>
        <end position="16"/>
    </location>
</feature>
<dbReference type="AlphaFoldDB" id="A0A368F188"/>
<comment type="caution">
    <text evidence="2">The sequence shown here is derived from an EMBL/GenBank/DDBJ whole genome shotgun (WGS) entry which is preliminary data.</text>
</comment>
<evidence type="ECO:0008006" key="4">
    <source>
        <dbReference type="Google" id="ProtNLM"/>
    </source>
</evidence>
<dbReference type="EMBL" id="JOJR01010258">
    <property type="protein sequence ID" value="RCN25842.1"/>
    <property type="molecule type" value="Genomic_DNA"/>
</dbReference>